<feature type="compositionally biased region" description="Low complexity" evidence="4">
    <location>
        <begin position="10"/>
        <end position="32"/>
    </location>
</feature>
<comment type="similarity">
    <text evidence="1">Belongs to the WEB family.</text>
</comment>
<dbReference type="GO" id="GO:0009904">
    <property type="term" value="P:chloroplast accumulation movement"/>
    <property type="evidence" value="ECO:0007669"/>
    <property type="project" value="TreeGrafter"/>
</dbReference>
<feature type="region of interest" description="Disordered" evidence="4">
    <location>
        <begin position="648"/>
        <end position="719"/>
    </location>
</feature>
<feature type="compositionally biased region" description="Basic and acidic residues" evidence="4">
    <location>
        <begin position="648"/>
        <end position="689"/>
    </location>
</feature>
<feature type="coiled-coil region" evidence="3">
    <location>
        <begin position="471"/>
        <end position="548"/>
    </location>
</feature>
<dbReference type="GO" id="GO:0009903">
    <property type="term" value="P:chloroplast avoidance movement"/>
    <property type="evidence" value="ECO:0007669"/>
    <property type="project" value="TreeGrafter"/>
</dbReference>
<evidence type="ECO:0000256" key="3">
    <source>
        <dbReference type="SAM" id="Coils"/>
    </source>
</evidence>
<feature type="coiled-coil region" evidence="3">
    <location>
        <begin position="183"/>
        <end position="245"/>
    </location>
</feature>
<dbReference type="EMBL" id="JACMSC010000015">
    <property type="protein sequence ID" value="KAG6487387.1"/>
    <property type="molecule type" value="Genomic_DNA"/>
</dbReference>
<dbReference type="PANTHER" id="PTHR32054:SF31">
    <property type="entry name" value="PROTEIN WEAK CHLOROPLAST MOVEMENT UNDER BLUE LIGHT 1"/>
    <property type="match status" value="1"/>
</dbReference>
<evidence type="ECO:0000256" key="2">
    <source>
        <dbReference type="ARBA" id="ARBA00023054"/>
    </source>
</evidence>
<dbReference type="GO" id="GO:0005829">
    <property type="term" value="C:cytosol"/>
    <property type="evidence" value="ECO:0007669"/>
    <property type="project" value="TreeGrafter"/>
</dbReference>
<evidence type="ECO:0000256" key="4">
    <source>
        <dbReference type="SAM" id="MobiDB-lite"/>
    </source>
</evidence>
<organism evidence="5 6">
    <name type="scientific">Zingiber officinale</name>
    <name type="common">Ginger</name>
    <name type="synonym">Amomum zingiber</name>
    <dbReference type="NCBI Taxonomy" id="94328"/>
    <lineage>
        <taxon>Eukaryota</taxon>
        <taxon>Viridiplantae</taxon>
        <taxon>Streptophyta</taxon>
        <taxon>Embryophyta</taxon>
        <taxon>Tracheophyta</taxon>
        <taxon>Spermatophyta</taxon>
        <taxon>Magnoliopsida</taxon>
        <taxon>Liliopsida</taxon>
        <taxon>Zingiberales</taxon>
        <taxon>Zingiberaceae</taxon>
        <taxon>Zingiber</taxon>
    </lineage>
</organism>
<keyword evidence="2 3" id="KW-0175">Coiled coil</keyword>
<accession>A0A8J5FN17</accession>
<protein>
    <submittedName>
        <fullName evidence="5">Uncharacterized protein</fullName>
    </submittedName>
</protein>
<dbReference type="Proteomes" id="UP000734854">
    <property type="component" value="Unassembled WGS sequence"/>
</dbReference>
<comment type="caution">
    <text evidence="5">The sequence shown here is derived from an EMBL/GenBank/DDBJ whole genome shotgun (WGS) entry which is preliminary data.</text>
</comment>
<feature type="region of interest" description="Disordered" evidence="4">
    <location>
        <begin position="1"/>
        <end position="48"/>
    </location>
</feature>
<evidence type="ECO:0000313" key="6">
    <source>
        <dbReference type="Proteomes" id="UP000734854"/>
    </source>
</evidence>
<dbReference type="PANTHER" id="PTHR32054">
    <property type="entry name" value="HEAVY CHAIN, PUTATIVE, EXPRESSED-RELATED-RELATED"/>
    <property type="match status" value="1"/>
</dbReference>
<feature type="region of interest" description="Disordered" evidence="4">
    <location>
        <begin position="601"/>
        <end position="627"/>
    </location>
</feature>
<keyword evidence="6" id="KW-1185">Reference proteome</keyword>
<feature type="compositionally biased region" description="Basic and acidic residues" evidence="4">
    <location>
        <begin position="107"/>
        <end position="117"/>
    </location>
</feature>
<dbReference type="InterPro" id="IPR008545">
    <property type="entry name" value="Web"/>
</dbReference>
<name>A0A8J5FN17_ZINOF</name>
<dbReference type="AlphaFoldDB" id="A0A8J5FN17"/>
<gene>
    <name evidence="5" type="ORF">ZIOFF_055973</name>
</gene>
<sequence>MAQTNSNGESSCPSIFSSSPDSSSSPSSSPLPAIFKNEDGDQRPKGLQMDDTFFLNDTQVLHDHLIQLEVAKQEESELDGQILLLPNLADNSESKKSLPDPPSFNESKNDGAKKEDDRINRVLVDTAAPFESVRAAVTKFRGIVDCKAEETLSIEVMFNSVLFLFCFLSITKTNILFKNSQKQRQAQLELKKVQEEIVKYQKRFQDEETATGQVLEELDYFKGHAEELNLRLERAETLNEQAKQDSALADLRLREVVQGIANGASLASRAQLDVANERYASAVAELKSVTEELEPKRVAYVSLLRERDVAVEKVADSFAATKEIELTVQELTLKLISTKELLESAHATHLHAADQTIIAALTLDIEKLMWHNLLKHAEEELQQVHEQMLLTNDAKSELCRASTVLLNLKAELVSLDYATMEIEEVRSHIEKSTDSVDSIKIQLSSLQCDLDREMAALRAVRQREDSQSASISSLEAQLYRMNLELELVQKREGAIKKKLTGEKQAKLQEASEEAEKAKELVNTACEELSKAKEEALQAKAEATAMELKLTAALKQIEAAKAWQALANSEVKSLQASREDSNGVILPLEEYSALIEKAKEAEEQAKERITPPIKQMEAAKESESKSLEKLEKAKETLEGKKKELRAAMERLEKAEEERQAEEEKLLMEQELDKPNDEQKQGSFDVGEKSGKFSCEVGGESSTESPRGVMERAISTEPEPRRRKRMFFARIVTFLARKKVQSLK</sequence>
<proteinExistence type="inferred from homology"/>
<evidence type="ECO:0000313" key="5">
    <source>
        <dbReference type="EMBL" id="KAG6487387.1"/>
    </source>
</evidence>
<feature type="region of interest" description="Disordered" evidence="4">
    <location>
        <begin position="92"/>
        <end position="117"/>
    </location>
</feature>
<reference evidence="5 6" key="1">
    <citation type="submission" date="2020-08" db="EMBL/GenBank/DDBJ databases">
        <title>Plant Genome Project.</title>
        <authorList>
            <person name="Zhang R.-G."/>
        </authorList>
    </citation>
    <scope>NUCLEOTIDE SEQUENCE [LARGE SCALE GENOMIC DNA]</scope>
    <source>
        <tissue evidence="5">Rhizome</tissue>
    </source>
</reference>
<feature type="compositionally biased region" description="Basic and acidic residues" evidence="4">
    <location>
        <begin position="616"/>
        <end position="627"/>
    </location>
</feature>
<evidence type="ECO:0000256" key="1">
    <source>
        <dbReference type="ARBA" id="ARBA00005485"/>
    </source>
</evidence>
<dbReference type="Pfam" id="PF05701">
    <property type="entry name" value="WEMBL"/>
    <property type="match status" value="2"/>
</dbReference>